<evidence type="ECO:0000313" key="4">
    <source>
        <dbReference type="EMBL" id="KAI7842430.1"/>
    </source>
</evidence>
<keyword evidence="2" id="KW-0472">Membrane</keyword>
<dbReference type="InterPro" id="IPR029000">
    <property type="entry name" value="Cyclophilin-like_dom_sf"/>
</dbReference>
<dbReference type="PROSITE" id="PS50072">
    <property type="entry name" value="CSA_PPIASE_2"/>
    <property type="match status" value="1"/>
</dbReference>
<dbReference type="PRINTS" id="PR00153">
    <property type="entry name" value="CSAPPISMRASE"/>
</dbReference>
<keyword evidence="5" id="KW-1185">Reference proteome</keyword>
<proteinExistence type="inferred from homology"/>
<gene>
    <name evidence="4" type="ORF">COHA_004069</name>
</gene>
<dbReference type="GO" id="GO:0005737">
    <property type="term" value="C:cytoplasm"/>
    <property type="evidence" value="ECO:0007669"/>
    <property type="project" value="TreeGrafter"/>
</dbReference>
<dbReference type="InterPro" id="IPR003609">
    <property type="entry name" value="Pan_app"/>
</dbReference>
<dbReference type="GO" id="GO:0006457">
    <property type="term" value="P:protein folding"/>
    <property type="evidence" value="ECO:0007669"/>
    <property type="project" value="TreeGrafter"/>
</dbReference>
<dbReference type="AlphaFoldDB" id="A0AAD5DUN6"/>
<feature type="transmembrane region" description="Helical" evidence="2">
    <location>
        <begin position="18"/>
        <end position="35"/>
    </location>
</feature>
<dbReference type="Gene3D" id="3.50.4.10">
    <property type="entry name" value="Hepatocyte Growth Factor"/>
    <property type="match status" value="1"/>
</dbReference>
<comment type="similarity">
    <text evidence="1">Belongs to the cyclophilin-type PPIase family.</text>
</comment>
<evidence type="ECO:0000313" key="5">
    <source>
        <dbReference type="Proteomes" id="UP001205105"/>
    </source>
</evidence>
<dbReference type="Pfam" id="PF14295">
    <property type="entry name" value="PAN_4"/>
    <property type="match status" value="1"/>
</dbReference>
<keyword evidence="2" id="KW-0812">Transmembrane</keyword>
<dbReference type="GO" id="GO:0003755">
    <property type="term" value="F:peptidyl-prolyl cis-trans isomerase activity"/>
    <property type="evidence" value="ECO:0007669"/>
    <property type="project" value="InterPro"/>
</dbReference>
<comment type="caution">
    <text evidence="4">The sequence shown here is derived from an EMBL/GenBank/DDBJ whole genome shotgun (WGS) entry which is preliminary data.</text>
</comment>
<sequence length="425" mass="44816">MGKIIRTKRDRRELQRRLFVAAVASFVAINVYILMRPTATASGVLEHLPTQAGEGAHRYRQTELDSLNESAAAAEAAAGAAGEAGAAGKAAGGGAAAGTASKAGAAAGAAATLEDECHAERDAEYGGETVVKWGDKNFLDSAAECCAACRAAAPKCNVWVWCGQYSGCTGNRVHRECWLKHADNLNPAAPQGGRSAGSGWVSGAIYTAAEKDAALAKKAAADKAEQEYLDGLRRNESLPLVYLDVEIKQRKAGRIEVVLFPDISPRAAENFRQLCTGESGTVPNEPGREGAGRKRHFKGAYFYRIIDQFIDQTGVETESVFGGQFKDDPGGLKLKHTRKGLLSMANMGPNTNTAHFSIMMNPAPHLDGHYTIFGQVVSGFDVVDAINALSKGKPENTATAADGAQIVDSGQLRKGTIVPDLNAGL</sequence>
<dbReference type="PANTHER" id="PTHR11071:SF561">
    <property type="entry name" value="PEPTIDYL-PROLYL CIS-TRANS ISOMERASE D-RELATED"/>
    <property type="match status" value="1"/>
</dbReference>
<dbReference type="Gene3D" id="2.40.100.10">
    <property type="entry name" value="Cyclophilin-like"/>
    <property type="match status" value="1"/>
</dbReference>
<dbReference type="PANTHER" id="PTHR11071">
    <property type="entry name" value="PEPTIDYL-PROLYL CIS-TRANS ISOMERASE"/>
    <property type="match status" value="1"/>
</dbReference>
<dbReference type="SUPFAM" id="SSF50891">
    <property type="entry name" value="Cyclophilin-like"/>
    <property type="match status" value="1"/>
</dbReference>
<dbReference type="InterPro" id="IPR002130">
    <property type="entry name" value="Cyclophilin-type_PPIase_dom"/>
</dbReference>
<evidence type="ECO:0000256" key="1">
    <source>
        <dbReference type="ARBA" id="ARBA00007365"/>
    </source>
</evidence>
<accession>A0AAD5DUN6</accession>
<dbReference type="Pfam" id="PF00160">
    <property type="entry name" value="Pro_isomerase"/>
    <property type="match status" value="1"/>
</dbReference>
<evidence type="ECO:0000256" key="2">
    <source>
        <dbReference type="SAM" id="Phobius"/>
    </source>
</evidence>
<feature type="domain" description="PPIase cyclophilin-type" evidence="3">
    <location>
        <begin position="242"/>
        <end position="411"/>
    </location>
</feature>
<keyword evidence="2" id="KW-1133">Transmembrane helix</keyword>
<dbReference type="GO" id="GO:0016018">
    <property type="term" value="F:cyclosporin A binding"/>
    <property type="evidence" value="ECO:0007669"/>
    <property type="project" value="TreeGrafter"/>
</dbReference>
<organism evidence="4 5">
    <name type="scientific">Chlorella ohadii</name>
    <dbReference type="NCBI Taxonomy" id="2649997"/>
    <lineage>
        <taxon>Eukaryota</taxon>
        <taxon>Viridiplantae</taxon>
        <taxon>Chlorophyta</taxon>
        <taxon>core chlorophytes</taxon>
        <taxon>Trebouxiophyceae</taxon>
        <taxon>Chlorellales</taxon>
        <taxon>Chlorellaceae</taxon>
        <taxon>Chlorella clade</taxon>
        <taxon>Chlorella</taxon>
    </lineage>
</organism>
<evidence type="ECO:0000259" key="3">
    <source>
        <dbReference type="PROSITE" id="PS50072"/>
    </source>
</evidence>
<dbReference type="EMBL" id="JADXDR010000053">
    <property type="protein sequence ID" value="KAI7842430.1"/>
    <property type="molecule type" value="Genomic_DNA"/>
</dbReference>
<dbReference type="Proteomes" id="UP001205105">
    <property type="component" value="Unassembled WGS sequence"/>
</dbReference>
<protein>
    <recommendedName>
        <fullName evidence="3">PPIase cyclophilin-type domain-containing protein</fullName>
    </recommendedName>
</protein>
<name>A0AAD5DUN6_9CHLO</name>
<reference evidence="4" key="1">
    <citation type="submission" date="2020-11" db="EMBL/GenBank/DDBJ databases">
        <title>Chlorella ohadii genome sequencing and assembly.</title>
        <authorList>
            <person name="Murik O."/>
            <person name="Treves H."/>
            <person name="Kedem I."/>
            <person name="Shotland Y."/>
            <person name="Kaplan A."/>
        </authorList>
    </citation>
    <scope>NUCLEOTIDE SEQUENCE</scope>
    <source>
        <strain evidence="4">1</strain>
    </source>
</reference>